<dbReference type="EMBL" id="JBJXBP010000001">
    <property type="protein sequence ID" value="KAL3851216.1"/>
    <property type="molecule type" value="Genomic_DNA"/>
</dbReference>
<dbReference type="GO" id="GO:0015031">
    <property type="term" value="P:protein transport"/>
    <property type="evidence" value="ECO:0007669"/>
    <property type="project" value="UniProtKB-KW"/>
</dbReference>
<evidence type="ECO:0000256" key="3">
    <source>
        <dbReference type="ARBA" id="ARBA00022448"/>
    </source>
</evidence>
<comment type="subcellular location">
    <subcellularLocation>
        <location evidence="1">Endosome</location>
    </subcellularLocation>
</comment>
<comment type="similarity">
    <text evidence="2">Belongs to the VPS35L family.</text>
</comment>
<keyword evidence="5" id="KW-0653">Protein transport</keyword>
<sequence>MQRLNFKLLGLKLCERIPKVSRIQLVVDIVIKVLSCHDNLDTYLMIGDAYLDIIFENQLDAFPNVLLDGIFERALEEKIGENELVTLQSILSKCITHFGNIASIFGLNHFVDILDMTYGSSRNSIYLHILSMATRNGHIQDPTIIEVLMQVAQALYDGVDFSNMRKDDYQHPSRVISHFVFMVTYNFASISELQSHVGNGSSNISFIKSCLAFSEVTIPSIPTSLRQLNLYLETAEVALLGGFVSHSDGLIDAAVNCLRNLDSVDGLPIPEDVNGVISSMCKLCGMLVMVPGSLEQGVACIPKQILYFLDSRSWILPRMKTKVLSAVVFLSAALAQNQLLYHTRREVIGNNQLFFGVPSYSQELLSLDGVILHDIVNIVLQEPSMAIRGKIALEFCNCIASVFTMTDETLEACSKLVGIARSCLSADNKFLQSTLMFLDEHQFRL</sequence>
<keyword evidence="3" id="KW-0813">Transport</keyword>
<name>A0ABD3UQF4_9LAMI</name>
<reference evidence="6 7" key="1">
    <citation type="submission" date="2024-12" db="EMBL/GenBank/DDBJ databases">
        <title>The unique morphological basis and parallel evolutionary history of personate flowers in Penstemon.</title>
        <authorList>
            <person name="Depatie T.H."/>
            <person name="Wessinger C.A."/>
        </authorList>
    </citation>
    <scope>NUCLEOTIDE SEQUENCE [LARGE SCALE GENOMIC DNA]</scope>
    <source>
        <strain evidence="6">WTNN_2</strain>
        <tissue evidence="6">Leaf</tissue>
    </source>
</reference>
<keyword evidence="7" id="KW-1185">Reference proteome</keyword>
<evidence type="ECO:0000313" key="7">
    <source>
        <dbReference type="Proteomes" id="UP001634393"/>
    </source>
</evidence>
<dbReference type="PANTHER" id="PTHR13673">
    <property type="entry name" value="ESOPHAGEAL CANCER ASSOCIATED PROTEIN"/>
    <property type="match status" value="1"/>
</dbReference>
<organism evidence="6 7">
    <name type="scientific">Penstemon smallii</name>
    <dbReference type="NCBI Taxonomy" id="265156"/>
    <lineage>
        <taxon>Eukaryota</taxon>
        <taxon>Viridiplantae</taxon>
        <taxon>Streptophyta</taxon>
        <taxon>Embryophyta</taxon>
        <taxon>Tracheophyta</taxon>
        <taxon>Spermatophyta</taxon>
        <taxon>Magnoliopsida</taxon>
        <taxon>eudicotyledons</taxon>
        <taxon>Gunneridae</taxon>
        <taxon>Pentapetalae</taxon>
        <taxon>asterids</taxon>
        <taxon>lamiids</taxon>
        <taxon>Lamiales</taxon>
        <taxon>Plantaginaceae</taxon>
        <taxon>Cheloneae</taxon>
        <taxon>Penstemon</taxon>
    </lineage>
</organism>
<dbReference type="Proteomes" id="UP001634393">
    <property type="component" value="Unassembled WGS sequence"/>
</dbReference>
<evidence type="ECO:0000256" key="4">
    <source>
        <dbReference type="ARBA" id="ARBA00022753"/>
    </source>
</evidence>
<evidence type="ECO:0000256" key="5">
    <source>
        <dbReference type="ARBA" id="ARBA00022927"/>
    </source>
</evidence>
<dbReference type="AlphaFoldDB" id="A0ABD3UQF4"/>
<comment type="caution">
    <text evidence="6">The sequence shown here is derived from an EMBL/GenBank/DDBJ whole genome shotgun (WGS) entry which is preliminary data.</text>
</comment>
<evidence type="ECO:0000256" key="2">
    <source>
        <dbReference type="ARBA" id="ARBA00010704"/>
    </source>
</evidence>
<proteinExistence type="inferred from homology"/>
<dbReference type="GO" id="GO:0005768">
    <property type="term" value="C:endosome"/>
    <property type="evidence" value="ECO:0007669"/>
    <property type="project" value="UniProtKB-SubCell"/>
</dbReference>
<evidence type="ECO:0000256" key="1">
    <source>
        <dbReference type="ARBA" id="ARBA00004177"/>
    </source>
</evidence>
<dbReference type="InterPro" id="IPR029705">
    <property type="entry name" value="VPS35L"/>
</dbReference>
<keyword evidence="4" id="KW-0967">Endosome</keyword>
<evidence type="ECO:0000313" key="6">
    <source>
        <dbReference type="EMBL" id="KAL3851216.1"/>
    </source>
</evidence>
<gene>
    <name evidence="6" type="ORF">ACJIZ3_013098</name>
</gene>
<accession>A0ABD3UQF4</accession>
<dbReference type="PANTHER" id="PTHR13673:SF0">
    <property type="entry name" value="VPS35 ENDOSOMAL PROTEIN-SORTING FACTOR-LIKE"/>
    <property type="match status" value="1"/>
</dbReference>
<protein>
    <submittedName>
        <fullName evidence="6">Uncharacterized protein</fullName>
    </submittedName>
</protein>